<feature type="non-terminal residue" evidence="6">
    <location>
        <position position="153"/>
    </location>
</feature>
<dbReference type="SUPFAM" id="SSF53474">
    <property type="entry name" value="alpha/beta-Hydrolases"/>
    <property type="match status" value="1"/>
</dbReference>
<keyword evidence="3" id="KW-0732">Signal</keyword>
<dbReference type="EMBL" id="BTSX01000001">
    <property type="protein sequence ID" value="GMS78998.1"/>
    <property type="molecule type" value="Genomic_DNA"/>
</dbReference>
<dbReference type="Gene3D" id="3.40.50.1820">
    <property type="entry name" value="alpha/beta hydrolase"/>
    <property type="match status" value="1"/>
</dbReference>
<dbReference type="PANTHER" id="PTHR11010">
    <property type="entry name" value="PROTEASE S28 PRO-X CARBOXYPEPTIDASE-RELATED"/>
    <property type="match status" value="1"/>
</dbReference>
<dbReference type="PANTHER" id="PTHR11010:SF117">
    <property type="entry name" value="SERINE PROTEASE 16"/>
    <property type="match status" value="1"/>
</dbReference>
<dbReference type="AlphaFoldDB" id="A0AAV5SA94"/>
<comment type="similarity">
    <text evidence="1">Belongs to the peptidase S28 family.</text>
</comment>
<protein>
    <recommendedName>
        <fullName evidence="8">Thymus-specific serine protease</fullName>
    </recommendedName>
</protein>
<accession>A0AAV5SA94</accession>
<evidence type="ECO:0000256" key="4">
    <source>
        <dbReference type="ARBA" id="ARBA00022801"/>
    </source>
</evidence>
<organism evidence="6 7">
    <name type="scientific">Pristionchus entomophagus</name>
    <dbReference type="NCBI Taxonomy" id="358040"/>
    <lineage>
        <taxon>Eukaryota</taxon>
        <taxon>Metazoa</taxon>
        <taxon>Ecdysozoa</taxon>
        <taxon>Nematoda</taxon>
        <taxon>Chromadorea</taxon>
        <taxon>Rhabditida</taxon>
        <taxon>Rhabditina</taxon>
        <taxon>Diplogasteromorpha</taxon>
        <taxon>Diplogasteroidea</taxon>
        <taxon>Neodiplogasteridae</taxon>
        <taxon>Pristionchus</taxon>
    </lineage>
</organism>
<comment type="caution">
    <text evidence="6">The sequence shown here is derived from an EMBL/GenBank/DDBJ whole genome shotgun (WGS) entry which is preliminary data.</text>
</comment>
<keyword evidence="4" id="KW-0378">Hydrolase</keyword>
<dbReference type="InterPro" id="IPR008758">
    <property type="entry name" value="Peptidase_S28"/>
</dbReference>
<evidence type="ECO:0000313" key="6">
    <source>
        <dbReference type="EMBL" id="GMS78998.1"/>
    </source>
</evidence>
<dbReference type="GO" id="GO:0006508">
    <property type="term" value="P:proteolysis"/>
    <property type="evidence" value="ECO:0007669"/>
    <property type="project" value="UniProtKB-KW"/>
</dbReference>
<dbReference type="Proteomes" id="UP001432027">
    <property type="component" value="Unassembled WGS sequence"/>
</dbReference>
<evidence type="ECO:0000256" key="1">
    <source>
        <dbReference type="ARBA" id="ARBA00011079"/>
    </source>
</evidence>
<evidence type="ECO:0000256" key="5">
    <source>
        <dbReference type="ARBA" id="ARBA00023180"/>
    </source>
</evidence>
<evidence type="ECO:0000313" key="7">
    <source>
        <dbReference type="Proteomes" id="UP001432027"/>
    </source>
</evidence>
<evidence type="ECO:0000256" key="2">
    <source>
        <dbReference type="ARBA" id="ARBA00022670"/>
    </source>
</evidence>
<dbReference type="InterPro" id="IPR029058">
    <property type="entry name" value="AB_hydrolase_fold"/>
</dbReference>
<evidence type="ECO:0008006" key="8">
    <source>
        <dbReference type="Google" id="ProtNLM"/>
    </source>
</evidence>
<dbReference type="GO" id="GO:0008239">
    <property type="term" value="F:dipeptidyl-peptidase activity"/>
    <property type="evidence" value="ECO:0007669"/>
    <property type="project" value="TreeGrafter"/>
</dbReference>
<proteinExistence type="inferred from homology"/>
<name>A0AAV5SA94_9BILA</name>
<keyword evidence="2" id="KW-0645">Protease</keyword>
<keyword evidence="7" id="KW-1185">Reference proteome</keyword>
<reference evidence="6" key="1">
    <citation type="submission" date="2023-10" db="EMBL/GenBank/DDBJ databases">
        <title>Genome assembly of Pristionchus species.</title>
        <authorList>
            <person name="Yoshida K."/>
            <person name="Sommer R.J."/>
        </authorList>
    </citation>
    <scope>NUCLEOTIDE SEQUENCE</scope>
    <source>
        <strain evidence="6">RS0144</strain>
    </source>
</reference>
<dbReference type="Pfam" id="PF05577">
    <property type="entry name" value="Peptidase_S28"/>
    <property type="match status" value="1"/>
</dbReference>
<gene>
    <name evidence="6" type="ORF">PENTCL1PPCAC_1173</name>
</gene>
<evidence type="ECO:0000256" key="3">
    <source>
        <dbReference type="ARBA" id="ARBA00022729"/>
    </source>
</evidence>
<sequence>MIYDVATFIRIQQVERHRTGPWITFGGSNPGALSVWTRQWFPDLVLGVVSSSAPLQAKNDFYEYLEVVGDVINRTSPKCHDRTGEAFDRIRKLSNNPDDEKSSRKSLNILWTWQTCNEFGYYQTTDYGRGIFGTALPLNYFIIICERVFGVAM</sequence>
<keyword evidence="5" id="KW-0325">Glycoprotein</keyword>
<dbReference type="GO" id="GO:0070008">
    <property type="term" value="F:serine-type exopeptidase activity"/>
    <property type="evidence" value="ECO:0007669"/>
    <property type="project" value="InterPro"/>
</dbReference>